<keyword evidence="3" id="KW-1185">Reference proteome</keyword>
<proteinExistence type="predicted"/>
<organism evidence="2 3">
    <name type="scientific">Microlunatus spumicola</name>
    <dbReference type="NCBI Taxonomy" id="81499"/>
    <lineage>
        <taxon>Bacteria</taxon>
        <taxon>Bacillati</taxon>
        <taxon>Actinomycetota</taxon>
        <taxon>Actinomycetes</taxon>
        <taxon>Propionibacteriales</taxon>
        <taxon>Propionibacteriaceae</taxon>
        <taxon>Microlunatus</taxon>
    </lineage>
</organism>
<feature type="transmembrane region" description="Helical" evidence="1">
    <location>
        <begin position="158"/>
        <end position="181"/>
    </location>
</feature>
<sequence length="185" mass="18232">MSGLTVVGVVVWFVLGLVGVLTGWRGLPAGATRARLVVALVGAVLGTGAVALFGAFGDGASGPLAWSAVGAGVLAAGALGLVVVRCVLALAAGSVSTPSRVRATVLRGGAWIGVLERLALLGTLLAGFPAGLVAVVAVKAFARYPELKTAQATGAIERFIIGTFASLGWAALCTGVVEVLLRGAS</sequence>
<keyword evidence="1" id="KW-1133">Transmembrane helix</keyword>
<dbReference type="RefSeq" id="WP_204911605.1">
    <property type="nucleotide sequence ID" value="NZ_BAAAYR010000001.1"/>
</dbReference>
<name>A0ABP6X1T4_9ACTN</name>
<keyword evidence="1" id="KW-0472">Membrane</keyword>
<reference evidence="3" key="1">
    <citation type="journal article" date="2019" name="Int. J. Syst. Evol. Microbiol.">
        <title>The Global Catalogue of Microorganisms (GCM) 10K type strain sequencing project: providing services to taxonomists for standard genome sequencing and annotation.</title>
        <authorList>
            <consortium name="The Broad Institute Genomics Platform"/>
            <consortium name="The Broad Institute Genome Sequencing Center for Infectious Disease"/>
            <person name="Wu L."/>
            <person name="Ma J."/>
        </authorList>
    </citation>
    <scope>NUCLEOTIDE SEQUENCE [LARGE SCALE GENOMIC DNA]</scope>
    <source>
        <strain evidence="3">JCM 16540</strain>
    </source>
</reference>
<dbReference type="Proteomes" id="UP001500767">
    <property type="component" value="Unassembled WGS sequence"/>
</dbReference>
<accession>A0ABP6X1T4</accession>
<feature type="transmembrane region" description="Helical" evidence="1">
    <location>
        <begin position="68"/>
        <end position="97"/>
    </location>
</feature>
<dbReference type="EMBL" id="BAAAYR010000001">
    <property type="protein sequence ID" value="GAA3559914.1"/>
    <property type="molecule type" value="Genomic_DNA"/>
</dbReference>
<feature type="transmembrane region" description="Helical" evidence="1">
    <location>
        <begin position="118"/>
        <end position="138"/>
    </location>
</feature>
<feature type="transmembrane region" description="Helical" evidence="1">
    <location>
        <begin position="36"/>
        <end position="56"/>
    </location>
</feature>
<evidence type="ECO:0000313" key="2">
    <source>
        <dbReference type="EMBL" id="GAA3559914.1"/>
    </source>
</evidence>
<evidence type="ECO:0000256" key="1">
    <source>
        <dbReference type="SAM" id="Phobius"/>
    </source>
</evidence>
<comment type="caution">
    <text evidence="2">The sequence shown here is derived from an EMBL/GenBank/DDBJ whole genome shotgun (WGS) entry which is preliminary data.</text>
</comment>
<feature type="transmembrane region" description="Helical" evidence="1">
    <location>
        <begin position="6"/>
        <end position="24"/>
    </location>
</feature>
<evidence type="ECO:0008006" key="4">
    <source>
        <dbReference type="Google" id="ProtNLM"/>
    </source>
</evidence>
<evidence type="ECO:0000313" key="3">
    <source>
        <dbReference type="Proteomes" id="UP001500767"/>
    </source>
</evidence>
<keyword evidence="1" id="KW-0812">Transmembrane</keyword>
<protein>
    <recommendedName>
        <fullName evidence="4">Integral membrane protein</fullName>
    </recommendedName>
</protein>
<gene>
    <name evidence="2" type="ORF">GCM10022197_14250</name>
</gene>